<organism evidence="1 2">
    <name type="scientific">Violaceomyces palustris</name>
    <dbReference type="NCBI Taxonomy" id="1673888"/>
    <lineage>
        <taxon>Eukaryota</taxon>
        <taxon>Fungi</taxon>
        <taxon>Dikarya</taxon>
        <taxon>Basidiomycota</taxon>
        <taxon>Ustilaginomycotina</taxon>
        <taxon>Ustilaginomycetes</taxon>
        <taxon>Violaceomycetales</taxon>
        <taxon>Violaceomycetaceae</taxon>
        <taxon>Violaceomyces</taxon>
    </lineage>
</organism>
<evidence type="ECO:0000313" key="1">
    <source>
        <dbReference type="EMBL" id="PWN48270.1"/>
    </source>
</evidence>
<proteinExistence type="predicted"/>
<accession>A0ACD0NRC6</accession>
<protein>
    <submittedName>
        <fullName evidence="1">ERG20-farnesyl-pyrophosphate synthetase</fullName>
    </submittedName>
</protein>
<gene>
    <name evidence="1" type="ORF">IE53DRAFT_370770</name>
</gene>
<evidence type="ECO:0000313" key="2">
    <source>
        <dbReference type="Proteomes" id="UP000245626"/>
    </source>
</evidence>
<name>A0ACD0NRC6_9BASI</name>
<reference evidence="1 2" key="1">
    <citation type="journal article" date="2018" name="Mol. Biol. Evol.">
        <title>Broad Genomic Sampling Reveals a Smut Pathogenic Ancestry of the Fungal Clade Ustilaginomycotina.</title>
        <authorList>
            <person name="Kijpornyongpan T."/>
            <person name="Mondo S.J."/>
            <person name="Barry K."/>
            <person name="Sandor L."/>
            <person name="Lee J."/>
            <person name="Lipzen A."/>
            <person name="Pangilinan J."/>
            <person name="LaButti K."/>
            <person name="Hainaut M."/>
            <person name="Henrissat B."/>
            <person name="Grigoriev I.V."/>
            <person name="Spatafora J.W."/>
            <person name="Aime M.C."/>
        </authorList>
    </citation>
    <scope>NUCLEOTIDE SEQUENCE [LARGE SCALE GENOMIC DNA]</scope>
    <source>
        <strain evidence="1 2">SA 807</strain>
    </source>
</reference>
<keyword evidence="2" id="KW-1185">Reference proteome</keyword>
<dbReference type="EMBL" id="KZ820237">
    <property type="protein sequence ID" value="PWN48270.1"/>
    <property type="molecule type" value="Genomic_DNA"/>
</dbReference>
<dbReference type="Proteomes" id="UP000245626">
    <property type="component" value="Unassembled WGS sequence"/>
</dbReference>
<sequence length="379" mass="43121">MATQAQHDLLADKAQQKVQRRKRFEQVFPLLVEELIGYLQSENMPADAQDWFKRNLNYNTPGGKLNRGLSVVDTVEILLCTDTATGKKVRELSEPEYLKAAILGWCVELLQAYFLVADDMMDASITRRGQPCWYRVEGVANIAINDAFMLEAAIYFLLKKHFRSEPYYGLLLELFHDVTFQTELGQLIDLITAPEDHVDLSKFSLNKHHLIVVYKTAFYSFYLPVALAMRMAGITDDSLYQAALDILIPMGEYFQVQDDYLDCYGSPEDIGKIGTDILDNKCSWNINVALANATPDQRAILDANYGRKDADCEQRVKQIFSAPNIDIAARFERYEKESYEKLNALIDALPEGAGATETSSGLRREVFRSFLEKVYKRAK</sequence>